<sequence>MGLDHVVRRDAQRPAHDMRLQGQQIARQGIGSPRQFLRMHQPSHLGRQHRGGHTIGIDCLADRVAQRFHRAFAADIDCVVLAIRITGHDETS</sequence>
<protein>
    <submittedName>
        <fullName evidence="2">Uncharacterized protein</fullName>
    </submittedName>
</protein>
<evidence type="ECO:0000256" key="1">
    <source>
        <dbReference type="SAM" id="MobiDB-lite"/>
    </source>
</evidence>
<accession>A0A645F8M5</accession>
<proteinExistence type="predicted"/>
<reference evidence="2" key="1">
    <citation type="submission" date="2019-08" db="EMBL/GenBank/DDBJ databases">
        <authorList>
            <person name="Kucharzyk K."/>
            <person name="Murdoch R.W."/>
            <person name="Higgins S."/>
            <person name="Loffler F."/>
        </authorList>
    </citation>
    <scope>NUCLEOTIDE SEQUENCE</scope>
</reference>
<gene>
    <name evidence="2" type="ORF">SDC9_157555</name>
</gene>
<dbReference type="AlphaFoldDB" id="A0A645F8M5"/>
<comment type="caution">
    <text evidence="2">The sequence shown here is derived from an EMBL/GenBank/DDBJ whole genome shotgun (WGS) entry which is preliminary data.</text>
</comment>
<feature type="region of interest" description="Disordered" evidence="1">
    <location>
        <begin position="1"/>
        <end position="30"/>
    </location>
</feature>
<feature type="compositionally biased region" description="Basic and acidic residues" evidence="1">
    <location>
        <begin position="1"/>
        <end position="19"/>
    </location>
</feature>
<name>A0A645F8M5_9ZZZZ</name>
<evidence type="ECO:0000313" key="2">
    <source>
        <dbReference type="EMBL" id="MPN10260.1"/>
    </source>
</evidence>
<organism evidence="2">
    <name type="scientific">bioreactor metagenome</name>
    <dbReference type="NCBI Taxonomy" id="1076179"/>
    <lineage>
        <taxon>unclassified sequences</taxon>
        <taxon>metagenomes</taxon>
        <taxon>ecological metagenomes</taxon>
    </lineage>
</organism>
<dbReference type="EMBL" id="VSSQ01056404">
    <property type="protein sequence ID" value="MPN10260.1"/>
    <property type="molecule type" value="Genomic_DNA"/>
</dbReference>